<evidence type="ECO:0000313" key="1">
    <source>
        <dbReference type="EMBL" id="DAE13569.1"/>
    </source>
</evidence>
<dbReference type="EMBL" id="BK015567">
    <property type="protein sequence ID" value="DAE13569.1"/>
    <property type="molecule type" value="Genomic_DNA"/>
</dbReference>
<name>A0A8S5Q417_9CAUD</name>
<accession>A0A8S5Q417</accession>
<protein>
    <submittedName>
        <fullName evidence="1">Uncharacterized protein</fullName>
    </submittedName>
</protein>
<proteinExistence type="predicted"/>
<reference evidence="1" key="1">
    <citation type="journal article" date="2021" name="Proc. Natl. Acad. Sci. U.S.A.">
        <title>A Catalog of Tens of Thousands of Viruses from Human Metagenomes Reveals Hidden Associations with Chronic Diseases.</title>
        <authorList>
            <person name="Tisza M.J."/>
            <person name="Buck C.B."/>
        </authorList>
    </citation>
    <scope>NUCLEOTIDE SEQUENCE</scope>
    <source>
        <strain evidence="1">CtVif31</strain>
    </source>
</reference>
<organism evidence="1">
    <name type="scientific">Siphoviridae sp. ctVif31</name>
    <dbReference type="NCBI Taxonomy" id="2825532"/>
    <lineage>
        <taxon>Viruses</taxon>
        <taxon>Duplodnaviria</taxon>
        <taxon>Heunggongvirae</taxon>
        <taxon>Uroviricota</taxon>
        <taxon>Caudoviricetes</taxon>
    </lineage>
</organism>
<sequence length="46" mass="5153">MFTLCVLQTDCVLAFSHILSTKCFLETLRHLRSFGSAIELKSLAAH</sequence>